<proteinExistence type="predicted"/>
<organism evidence="2 3">
    <name type="scientific">Rodentibacter ratti</name>
    <dbReference type="NCBI Taxonomy" id="1906745"/>
    <lineage>
        <taxon>Bacteria</taxon>
        <taxon>Pseudomonadati</taxon>
        <taxon>Pseudomonadota</taxon>
        <taxon>Gammaproteobacteria</taxon>
        <taxon>Pasteurellales</taxon>
        <taxon>Pasteurellaceae</taxon>
        <taxon>Rodentibacter</taxon>
    </lineage>
</organism>
<reference evidence="2 3" key="1">
    <citation type="submission" date="2016-10" db="EMBL/GenBank/DDBJ databases">
        <title>Rodentibacter gen. nov. and new species.</title>
        <authorList>
            <person name="Christensen H."/>
        </authorList>
    </citation>
    <scope>NUCLEOTIDE SEQUENCE [LARGE SCALE GENOMIC DNA]</scope>
    <source>
        <strain evidence="2 3">Ac81</strain>
    </source>
</reference>
<evidence type="ECO:0000313" key="2">
    <source>
        <dbReference type="EMBL" id="OOF82325.1"/>
    </source>
</evidence>
<dbReference type="EMBL" id="MLAG01000031">
    <property type="protein sequence ID" value="OOF82325.1"/>
    <property type="molecule type" value="Genomic_DNA"/>
</dbReference>
<dbReference type="AlphaFoldDB" id="A0A1V3KXI7"/>
<comment type="caution">
    <text evidence="2">The sequence shown here is derived from an EMBL/GenBank/DDBJ whole genome shotgun (WGS) entry which is preliminary data.</text>
</comment>
<feature type="domain" description="TniQ" evidence="1">
    <location>
        <begin position="19"/>
        <end position="160"/>
    </location>
</feature>
<dbReference type="RefSeq" id="WP_077496775.1">
    <property type="nucleotide sequence ID" value="NZ_MLAG01000031.1"/>
</dbReference>
<keyword evidence="3" id="KW-1185">Reference proteome</keyword>
<evidence type="ECO:0000313" key="3">
    <source>
        <dbReference type="Proteomes" id="UP000188573"/>
    </source>
</evidence>
<evidence type="ECO:0000259" key="1">
    <source>
        <dbReference type="Pfam" id="PF06527"/>
    </source>
</evidence>
<dbReference type="InterPro" id="IPR009492">
    <property type="entry name" value="TniQ"/>
</dbReference>
<gene>
    <name evidence="2" type="ORF">BKG92_06905</name>
</gene>
<dbReference type="Pfam" id="PF06527">
    <property type="entry name" value="TniQ"/>
    <property type="match status" value="1"/>
</dbReference>
<accession>A0A1V3KXI7</accession>
<protein>
    <recommendedName>
        <fullName evidence="1">TniQ domain-containing protein</fullName>
    </recommendedName>
</protein>
<name>A0A1V3KXI7_9PAST</name>
<sequence>MGTTDTGLPKNYRIKSGVIRTPLYPDESISSWLIRAALDCGTEPIVFTGFYWEKWRLWTFDLDRGFELIAPHIYEDIAELSLNRQVDLTPHSLYSILQPINGEKTLIKGQAKWVISRSSRNRAYRNGQPYCACCLGQLPYLRNEWRLAWNFGCLEHQTLLETKCPDCGEPYQPHLLSADKRQLNHCHCCGEILSVSERKLTQVEIDTLALLDGVFKTNSGRCFQQQVNAQTYFAILRYFINLIRRAAVMKPSHAIARFIEQLGIPQAELCQTKTALAFELLPVEERKNFVVNAVKILQISRESFIQAIKQSGITQSAFAFEVYPSELETLFKYALKGKTVTRKTVKSKPKTDSILTLNRQWERLKRQLQIAI</sequence>
<dbReference type="Proteomes" id="UP000188573">
    <property type="component" value="Unassembled WGS sequence"/>
</dbReference>